<name>A0A194XNT6_MOLSC</name>
<gene>
    <name evidence="3" type="ORF">LY89DRAFT_778153</name>
</gene>
<feature type="transmembrane region" description="Helical" evidence="2">
    <location>
        <begin position="206"/>
        <end position="224"/>
    </location>
</feature>
<feature type="transmembrane region" description="Helical" evidence="2">
    <location>
        <begin position="60"/>
        <end position="79"/>
    </location>
</feature>
<proteinExistence type="predicted"/>
<keyword evidence="2" id="KW-0812">Transmembrane</keyword>
<dbReference type="AlphaFoldDB" id="A0A194XNT6"/>
<dbReference type="RefSeq" id="XP_018076129.1">
    <property type="nucleotide sequence ID" value="XM_018222189.1"/>
</dbReference>
<keyword evidence="2" id="KW-1133">Transmembrane helix</keyword>
<dbReference type="EMBL" id="KQ947407">
    <property type="protein sequence ID" value="KUJ21774.1"/>
    <property type="molecule type" value="Genomic_DNA"/>
</dbReference>
<organism evidence="3 4">
    <name type="scientific">Mollisia scopiformis</name>
    <name type="common">Conifer needle endophyte fungus</name>
    <name type="synonym">Phialocephala scopiformis</name>
    <dbReference type="NCBI Taxonomy" id="149040"/>
    <lineage>
        <taxon>Eukaryota</taxon>
        <taxon>Fungi</taxon>
        <taxon>Dikarya</taxon>
        <taxon>Ascomycota</taxon>
        <taxon>Pezizomycotina</taxon>
        <taxon>Leotiomycetes</taxon>
        <taxon>Helotiales</taxon>
        <taxon>Mollisiaceae</taxon>
        <taxon>Mollisia</taxon>
    </lineage>
</organism>
<accession>A0A194XNT6</accession>
<dbReference type="KEGG" id="psco:LY89DRAFT_778153"/>
<feature type="region of interest" description="Disordered" evidence="1">
    <location>
        <begin position="286"/>
        <end position="312"/>
    </location>
</feature>
<protein>
    <recommendedName>
        <fullName evidence="5">Transmembrane protein</fullName>
    </recommendedName>
</protein>
<dbReference type="Proteomes" id="UP000070700">
    <property type="component" value="Unassembled WGS sequence"/>
</dbReference>
<keyword evidence="4" id="KW-1185">Reference proteome</keyword>
<dbReference type="GeneID" id="28831915"/>
<feature type="transmembrane region" description="Helical" evidence="2">
    <location>
        <begin position="236"/>
        <end position="255"/>
    </location>
</feature>
<sequence length="312" mass="34379">MSSFPSFYGHPYLESSPDGGDSKTYYIQQYSKEIQCNIDSEAVCATKKLGKTKDGPDRGIRIFSILASLASATAAAIIMGKYHPRPFETAESALRTEERRPSLWDFPRRHLEKLSQFRELDSMNPGGRETKMHRMGCTIAIETIKASNSKGSLAEASLMLVQSKLSPLVQRLQTNLSDPPPLLFLAACIVFSVAIGNLWESQKQNGYRAWIVGLGMMIGTIAALRTENILQEGKGILAMSAIVALAISSCVHSMMRIHMIRKRFKAMLAEHTVDGHIEGEKRLAAKAGMDEKQSDLATAPEKERTTTETVGN</sequence>
<evidence type="ECO:0000313" key="4">
    <source>
        <dbReference type="Proteomes" id="UP000070700"/>
    </source>
</evidence>
<evidence type="ECO:0000256" key="2">
    <source>
        <dbReference type="SAM" id="Phobius"/>
    </source>
</evidence>
<keyword evidence="2" id="KW-0472">Membrane</keyword>
<dbReference type="OrthoDB" id="3561274at2759"/>
<dbReference type="InParanoid" id="A0A194XNT6"/>
<evidence type="ECO:0000256" key="1">
    <source>
        <dbReference type="SAM" id="MobiDB-lite"/>
    </source>
</evidence>
<feature type="compositionally biased region" description="Basic and acidic residues" evidence="1">
    <location>
        <begin position="286"/>
        <end position="306"/>
    </location>
</feature>
<feature type="transmembrane region" description="Helical" evidence="2">
    <location>
        <begin position="182"/>
        <end position="199"/>
    </location>
</feature>
<reference evidence="3 4" key="1">
    <citation type="submission" date="2015-10" db="EMBL/GenBank/DDBJ databases">
        <title>Full genome of DAOMC 229536 Phialocephala scopiformis, a fungal endophyte of spruce producing the potent anti-insectan compound rugulosin.</title>
        <authorList>
            <consortium name="DOE Joint Genome Institute"/>
            <person name="Walker A.K."/>
            <person name="Frasz S.L."/>
            <person name="Seifert K.A."/>
            <person name="Miller J.D."/>
            <person name="Mondo S.J."/>
            <person name="Labutti K."/>
            <person name="Lipzen A."/>
            <person name="Dockter R."/>
            <person name="Kennedy M."/>
            <person name="Grigoriev I.V."/>
            <person name="Spatafora J.W."/>
        </authorList>
    </citation>
    <scope>NUCLEOTIDE SEQUENCE [LARGE SCALE GENOMIC DNA]</scope>
    <source>
        <strain evidence="3 4">CBS 120377</strain>
    </source>
</reference>
<evidence type="ECO:0000313" key="3">
    <source>
        <dbReference type="EMBL" id="KUJ21774.1"/>
    </source>
</evidence>
<evidence type="ECO:0008006" key="5">
    <source>
        <dbReference type="Google" id="ProtNLM"/>
    </source>
</evidence>